<gene>
    <name evidence="2" type="ORF">MNEG_13914</name>
</gene>
<organism evidence="2 3">
    <name type="scientific">Monoraphidium neglectum</name>
    <dbReference type="NCBI Taxonomy" id="145388"/>
    <lineage>
        <taxon>Eukaryota</taxon>
        <taxon>Viridiplantae</taxon>
        <taxon>Chlorophyta</taxon>
        <taxon>core chlorophytes</taxon>
        <taxon>Chlorophyceae</taxon>
        <taxon>CS clade</taxon>
        <taxon>Sphaeropleales</taxon>
        <taxon>Selenastraceae</taxon>
        <taxon>Monoraphidium</taxon>
    </lineage>
</organism>
<protein>
    <submittedName>
        <fullName evidence="2">Uncharacterized protein</fullName>
    </submittedName>
</protein>
<evidence type="ECO:0000256" key="1">
    <source>
        <dbReference type="SAM" id="MobiDB-lite"/>
    </source>
</evidence>
<evidence type="ECO:0000313" key="2">
    <source>
        <dbReference type="EMBL" id="KIY94047.1"/>
    </source>
</evidence>
<evidence type="ECO:0000313" key="3">
    <source>
        <dbReference type="Proteomes" id="UP000054498"/>
    </source>
</evidence>
<feature type="region of interest" description="Disordered" evidence="1">
    <location>
        <begin position="1"/>
        <end position="83"/>
    </location>
</feature>
<accession>A0A0D2J224</accession>
<dbReference type="AlphaFoldDB" id="A0A0D2J224"/>
<feature type="non-terminal residue" evidence="2">
    <location>
        <position position="83"/>
    </location>
</feature>
<reference evidence="2 3" key="1">
    <citation type="journal article" date="2013" name="BMC Genomics">
        <title>Reconstruction of the lipid metabolism for the microalga Monoraphidium neglectum from its genome sequence reveals characteristics suitable for biofuel production.</title>
        <authorList>
            <person name="Bogen C."/>
            <person name="Al-Dilaimi A."/>
            <person name="Albersmeier A."/>
            <person name="Wichmann J."/>
            <person name="Grundmann M."/>
            <person name="Rupp O."/>
            <person name="Lauersen K.J."/>
            <person name="Blifernez-Klassen O."/>
            <person name="Kalinowski J."/>
            <person name="Goesmann A."/>
            <person name="Mussgnug J.H."/>
            <person name="Kruse O."/>
        </authorList>
    </citation>
    <scope>NUCLEOTIDE SEQUENCE [LARGE SCALE GENOMIC DNA]</scope>
    <source>
        <strain evidence="2 3">SAG 48.87</strain>
    </source>
</reference>
<keyword evidence="3" id="KW-1185">Reference proteome</keyword>
<name>A0A0D2J224_9CHLO</name>
<feature type="compositionally biased region" description="Low complexity" evidence="1">
    <location>
        <begin position="22"/>
        <end position="50"/>
    </location>
</feature>
<dbReference type="EMBL" id="KK104348">
    <property type="protein sequence ID" value="KIY94047.1"/>
    <property type="molecule type" value="Genomic_DNA"/>
</dbReference>
<dbReference type="Proteomes" id="UP000054498">
    <property type="component" value="Unassembled WGS sequence"/>
</dbReference>
<dbReference type="KEGG" id="mng:MNEG_13914"/>
<proteinExistence type="predicted"/>
<dbReference type="GeneID" id="25731424"/>
<sequence length="83" mass="9218">MAASPQRQPGSGVAASTAVVTLPQPHNQHLLSHQHHQQQQQQQQHNPHQQQQHKNHQHQPHSPPRSASGRVLRDPARLAVSGQ</sequence>
<dbReference type="RefSeq" id="XP_013893067.1">
    <property type="nucleotide sequence ID" value="XM_014037613.1"/>
</dbReference>